<reference evidence="1 2" key="1">
    <citation type="submission" date="2015-04" db="EMBL/GenBank/DDBJ databases">
        <authorList>
            <person name="Syromyatnikov M.Y."/>
            <person name="Popov V.N."/>
        </authorList>
    </citation>
    <scope>NUCLEOTIDE SEQUENCE [LARGE SCALE GENOMIC DNA]</scope>
</reference>
<dbReference type="Proteomes" id="UP000183832">
    <property type="component" value="Unassembled WGS sequence"/>
</dbReference>
<evidence type="ECO:0000313" key="2">
    <source>
        <dbReference type="Proteomes" id="UP000183832"/>
    </source>
</evidence>
<keyword evidence="2" id="KW-1185">Reference proteome</keyword>
<dbReference type="EMBL" id="CVRI01000052">
    <property type="protein sequence ID" value="CRK99690.1"/>
    <property type="molecule type" value="Genomic_DNA"/>
</dbReference>
<sequence>MSLVAMTTKMKLSQLKIKCEELFIVSKVLSSIIKCLAHHRGFGYLSWIQTEITTVYDYLIMTSKSKR</sequence>
<protein>
    <submittedName>
        <fullName evidence="1">CLUMA_CG013072, isoform A</fullName>
    </submittedName>
</protein>
<name>A0A1J1IIU4_9DIPT</name>
<organism evidence="1 2">
    <name type="scientific">Clunio marinus</name>
    <dbReference type="NCBI Taxonomy" id="568069"/>
    <lineage>
        <taxon>Eukaryota</taxon>
        <taxon>Metazoa</taxon>
        <taxon>Ecdysozoa</taxon>
        <taxon>Arthropoda</taxon>
        <taxon>Hexapoda</taxon>
        <taxon>Insecta</taxon>
        <taxon>Pterygota</taxon>
        <taxon>Neoptera</taxon>
        <taxon>Endopterygota</taxon>
        <taxon>Diptera</taxon>
        <taxon>Nematocera</taxon>
        <taxon>Chironomoidea</taxon>
        <taxon>Chironomidae</taxon>
        <taxon>Clunio</taxon>
    </lineage>
</organism>
<evidence type="ECO:0000313" key="1">
    <source>
        <dbReference type="EMBL" id="CRK99690.1"/>
    </source>
</evidence>
<accession>A0A1J1IIU4</accession>
<gene>
    <name evidence="1" type="ORF">CLUMA_CG013072</name>
</gene>
<proteinExistence type="predicted"/>
<dbReference type="AlphaFoldDB" id="A0A1J1IIU4"/>